<dbReference type="AlphaFoldDB" id="A0A9J6ZMB4"/>
<evidence type="ECO:0000256" key="1">
    <source>
        <dbReference type="ARBA" id="ARBA00022801"/>
    </source>
</evidence>
<name>A0A9J6ZMB4_9BACT</name>
<dbReference type="InterPro" id="IPR025300">
    <property type="entry name" value="BetaGal_jelly_roll_dom"/>
</dbReference>
<dbReference type="EMBL" id="CP098400">
    <property type="protein sequence ID" value="URW78869.1"/>
    <property type="molecule type" value="Genomic_DNA"/>
</dbReference>
<evidence type="ECO:0000313" key="4">
    <source>
        <dbReference type="EMBL" id="URW78869.1"/>
    </source>
</evidence>
<dbReference type="Pfam" id="PF13364">
    <property type="entry name" value="BetaGal_ABD2"/>
    <property type="match status" value="2"/>
</dbReference>
<accession>A0A9J6ZMB4</accession>
<dbReference type="RefSeq" id="WP_250722308.1">
    <property type="nucleotide sequence ID" value="NZ_CP098400.1"/>
</dbReference>
<gene>
    <name evidence="4" type="ORF">M9189_08365</name>
</gene>
<dbReference type="Proteomes" id="UP001056426">
    <property type="component" value="Chromosome"/>
</dbReference>
<reference evidence="4" key="1">
    <citation type="submission" date="2022-05" db="EMBL/GenBank/DDBJ databases">
        <authorList>
            <person name="Sun X."/>
        </authorList>
    </citation>
    <scope>NUCLEOTIDE SEQUENCE</scope>
    <source>
        <strain evidence="4">Ai-910</strain>
    </source>
</reference>
<dbReference type="GO" id="GO:0005975">
    <property type="term" value="P:carbohydrate metabolic process"/>
    <property type="evidence" value="ECO:0007669"/>
    <property type="project" value="InterPro"/>
</dbReference>
<feature type="domain" description="Beta-galactosidase jelly roll" evidence="3">
    <location>
        <begin position="72"/>
        <end position="162"/>
    </location>
</feature>
<sequence length="358" mass="40977">MNRIFLLTAVLILLLNGGCRIHMYNSTERYNLEPIVTLEGDWKFNIGDDPTWASKSYDDSTWDYITVPGNWQDQGYHQYLGYAWYRTKVFIPRIDESDNIYLYIDAIDDVSEVYINGILIGQTGNFPPNYKTAYNIPVFYSIPQSLINYDGENTLAIRVYNDQMDGGIVSGPVIIGYFEDDMLLDQNLAGKWLFKPGFNRKYTDTDYDASSWNSLFVPGPWDNQGYLTFDGVATYRTKFTLANGLEDEELYLILGIIDDKDKVYLNGKLIAKTEDMYGTELASNGMGEWQVRRAYKIPAKNLNYSGSNTLVVVVNDDQQIGGIVTGPIGIMTKSNYDEYVSRYKVKKVSIFQILEEEW</sequence>
<keyword evidence="5" id="KW-1185">Reference proteome</keyword>
<evidence type="ECO:0000259" key="3">
    <source>
        <dbReference type="Pfam" id="PF13364"/>
    </source>
</evidence>
<evidence type="ECO:0000313" key="5">
    <source>
        <dbReference type="Proteomes" id="UP001056426"/>
    </source>
</evidence>
<protein>
    <submittedName>
        <fullName evidence="4">Beta galactosidase jelly roll domain-containing protein</fullName>
    </submittedName>
</protein>
<reference evidence="4" key="2">
    <citation type="submission" date="2022-06" db="EMBL/GenBank/DDBJ databases">
        <title>Xiashengella guii gen. nov. sp. nov., a bacterium isolated form anaerobic digestion tank.</title>
        <authorList>
            <person name="Huang H."/>
        </authorList>
    </citation>
    <scope>NUCLEOTIDE SEQUENCE</scope>
    <source>
        <strain evidence="4">Ai-910</strain>
    </source>
</reference>
<keyword evidence="1" id="KW-0378">Hydrolase</keyword>
<dbReference type="PANTHER" id="PTHR42732">
    <property type="entry name" value="BETA-GALACTOSIDASE"/>
    <property type="match status" value="1"/>
</dbReference>
<dbReference type="InterPro" id="IPR051913">
    <property type="entry name" value="GH2_Domain-Containing"/>
</dbReference>
<feature type="domain" description="Beta-galactosidase jelly roll" evidence="3">
    <location>
        <begin position="225"/>
        <end position="316"/>
    </location>
</feature>
<dbReference type="PANTHER" id="PTHR42732:SF1">
    <property type="entry name" value="BETA-MANNOSIDASE"/>
    <property type="match status" value="1"/>
</dbReference>
<proteinExistence type="predicted"/>
<dbReference type="InterPro" id="IPR008979">
    <property type="entry name" value="Galactose-bd-like_sf"/>
</dbReference>
<dbReference type="KEGG" id="alkq:M9189_08365"/>
<evidence type="ECO:0000256" key="2">
    <source>
        <dbReference type="ARBA" id="ARBA00023295"/>
    </source>
</evidence>
<dbReference type="Gene3D" id="2.60.120.260">
    <property type="entry name" value="Galactose-binding domain-like"/>
    <property type="match status" value="2"/>
</dbReference>
<organism evidence="4 5">
    <name type="scientific">Xiashengella succiniciproducens</name>
    <dbReference type="NCBI Taxonomy" id="2949635"/>
    <lineage>
        <taxon>Bacteria</taxon>
        <taxon>Pseudomonadati</taxon>
        <taxon>Bacteroidota</taxon>
        <taxon>Bacteroidia</taxon>
        <taxon>Marinilabiliales</taxon>
        <taxon>Marinilabiliaceae</taxon>
        <taxon>Xiashengella</taxon>
    </lineage>
</organism>
<dbReference type="SUPFAM" id="SSF49785">
    <property type="entry name" value="Galactose-binding domain-like"/>
    <property type="match status" value="2"/>
</dbReference>
<keyword evidence="2" id="KW-0326">Glycosidase</keyword>
<dbReference type="GO" id="GO:0004553">
    <property type="term" value="F:hydrolase activity, hydrolyzing O-glycosyl compounds"/>
    <property type="evidence" value="ECO:0007669"/>
    <property type="project" value="InterPro"/>
</dbReference>